<proteinExistence type="predicted"/>
<evidence type="ECO:0000256" key="1">
    <source>
        <dbReference type="SAM" id="MobiDB-lite"/>
    </source>
</evidence>
<keyword evidence="3" id="KW-1185">Reference proteome</keyword>
<evidence type="ECO:0000313" key="2">
    <source>
        <dbReference type="EMBL" id="APW61972.1"/>
    </source>
</evidence>
<dbReference type="KEGG" id="pbor:BSF38_03504"/>
<organism evidence="2 3">
    <name type="scientific">Paludisphaera borealis</name>
    <dbReference type="NCBI Taxonomy" id="1387353"/>
    <lineage>
        <taxon>Bacteria</taxon>
        <taxon>Pseudomonadati</taxon>
        <taxon>Planctomycetota</taxon>
        <taxon>Planctomycetia</taxon>
        <taxon>Isosphaerales</taxon>
        <taxon>Isosphaeraceae</taxon>
        <taxon>Paludisphaera</taxon>
    </lineage>
</organism>
<sequence length="93" mass="10281">MTQREGYLSSLLIAAESTIAPQPVDAPSVRRPSPSRLVATDRRTPAPREEALVVDERSGLRPAHVVETKLTRMLKEGSLPASHLQMRGLLRTR</sequence>
<evidence type="ECO:0000313" key="3">
    <source>
        <dbReference type="Proteomes" id="UP000186309"/>
    </source>
</evidence>
<dbReference type="EMBL" id="CP019082">
    <property type="protein sequence ID" value="APW61972.1"/>
    <property type="molecule type" value="Genomic_DNA"/>
</dbReference>
<name>A0A1U7CSR4_9BACT</name>
<accession>A0A1U7CSR4</accession>
<feature type="region of interest" description="Disordered" evidence="1">
    <location>
        <begin position="23"/>
        <end position="47"/>
    </location>
</feature>
<gene>
    <name evidence="2" type="ORF">BSF38_03504</name>
</gene>
<dbReference type="AlphaFoldDB" id="A0A1U7CSR4"/>
<protein>
    <submittedName>
        <fullName evidence="2">Uncharacterized protein</fullName>
    </submittedName>
</protein>
<dbReference type="Proteomes" id="UP000186309">
    <property type="component" value="Chromosome"/>
</dbReference>
<reference evidence="3" key="1">
    <citation type="submission" date="2016-12" db="EMBL/GenBank/DDBJ databases">
        <title>Comparative genomics of four Isosphaeraceae planctomycetes: a common pool of plasmids and glycoside hydrolase genes.</title>
        <authorList>
            <person name="Ivanova A."/>
        </authorList>
    </citation>
    <scope>NUCLEOTIDE SEQUENCE [LARGE SCALE GENOMIC DNA]</scope>
    <source>
        <strain evidence="3">PX4</strain>
    </source>
</reference>